<evidence type="ECO:0000259" key="2">
    <source>
        <dbReference type="PROSITE" id="PS50222"/>
    </source>
</evidence>
<dbReference type="EMBL" id="QLLL01000005">
    <property type="protein sequence ID" value="RAJ03938.1"/>
    <property type="molecule type" value="Genomic_DNA"/>
</dbReference>
<evidence type="ECO:0000313" key="3">
    <source>
        <dbReference type="EMBL" id="RAJ03938.1"/>
    </source>
</evidence>
<dbReference type="InterPro" id="IPR018247">
    <property type="entry name" value="EF_Hand_1_Ca_BS"/>
</dbReference>
<dbReference type="OrthoDB" id="982085at2"/>
<dbReference type="InterPro" id="IPR002048">
    <property type="entry name" value="EF_hand_dom"/>
</dbReference>
<sequence length="196" mass="20102">MIDQLVQLVRNYATDAVVANPAVPNEQNEAVIGEATNSITSVLQNALANGQAKDVLALFNGGGADVAANPLVNGISGNFITNIMQKFNISPEAATSIAGSLIPTVMNSMVKKTNDPNDKGFDLTSILSSLTGGNVAGLNVQGMLGKLGLDKDGDGDVDFQDFASMLSKGAKQQQQGGEQKSEGGGLGDLLGGFFGK</sequence>
<gene>
    <name evidence="3" type="ORF">LX64_02815</name>
</gene>
<feature type="region of interest" description="Disordered" evidence="1">
    <location>
        <begin position="168"/>
        <end position="196"/>
    </location>
</feature>
<dbReference type="RefSeq" id="WP_111598265.1">
    <property type="nucleotide sequence ID" value="NZ_QLLL01000005.1"/>
</dbReference>
<feature type="compositionally biased region" description="Gly residues" evidence="1">
    <location>
        <begin position="182"/>
        <end position="196"/>
    </location>
</feature>
<accession>A0A327QIY3</accession>
<feature type="domain" description="EF-hand" evidence="2">
    <location>
        <begin position="149"/>
        <end position="172"/>
    </location>
</feature>
<proteinExistence type="predicted"/>
<evidence type="ECO:0000313" key="4">
    <source>
        <dbReference type="Proteomes" id="UP000249547"/>
    </source>
</evidence>
<keyword evidence="4" id="KW-1185">Reference proteome</keyword>
<name>A0A327QIY3_9BACT</name>
<dbReference type="Proteomes" id="UP000249547">
    <property type="component" value="Unassembled WGS sequence"/>
</dbReference>
<reference evidence="3 4" key="1">
    <citation type="submission" date="2018-06" db="EMBL/GenBank/DDBJ databases">
        <title>Genomic Encyclopedia of Archaeal and Bacterial Type Strains, Phase II (KMG-II): from individual species to whole genera.</title>
        <authorList>
            <person name="Goeker M."/>
        </authorList>
    </citation>
    <scope>NUCLEOTIDE SEQUENCE [LARGE SCALE GENOMIC DNA]</scope>
    <source>
        <strain evidence="3 4">DSM 23857</strain>
    </source>
</reference>
<dbReference type="AlphaFoldDB" id="A0A327QIY3"/>
<dbReference type="PROSITE" id="PS50222">
    <property type="entry name" value="EF_HAND_2"/>
    <property type="match status" value="1"/>
</dbReference>
<feature type="compositionally biased region" description="Low complexity" evidence="1">
    <location>
        <begin position="168"/>
        <end position="178"/>
    </location>
</feature>
<comment type="caution">
    <text evidence="3">The sequence shown here is derived from an EMBL/GenBank/DDBJ whole genome shotgun (WGS) entry which is preliminary data.</text>
</comment>
<organism evidence="3 4">
    <name type="scientific">Chitinophaga skermanii</name>
    <dbReference type="NCBI Taxonomy" id="331697"/>
    <lineage>
        <taxon>Bacteria</taxon>
        <taxon>Pseudomonadati</taxon>
        <taxon>Bacteroidota</taxon>
        <taxon>Chitinophagia</taxon>
        <taxon>Chitinophagales</taxon>
        <taxon>Chitinophagaceae</taxon>
        <taxon>Chitinophaga</taxon>
    </lineage>
</organism>
<dbReference type="PROSITE" id="PS00018">
    <property type="entry name" value="EF_HAND_1"/>
    <property type="match status" value="1"/>
</dbReference>
<dbReference type="GO" id="GO:0005509">
    <property type="term" value="F:calcium ion binding"/>
    <property type="evidence" value="ECO:0007669"/>
    <property type="project" value="InterPro"/>
</dbReference>
<evidence type="ECO:0000256" key="1">
    <source>
        <dbReference type="SAM" id="MobiDB-lite"/>
    </source>
</evidence>
<protein>
    <recommendedName>
        <fullName evidence="2">EF-hand domain-containing protein</fullName>
    </recommendedName>
</protein>